<reference evidence="2" key="2">
    <citation type="journal article" date="2021" name="PeerJ">
        <title>Extensive microbial diversity within the chicken gut microbiome revealed by metagenomics and culture.</title>
        <authorList>
            <person name="Gilroy R."/>
            <person name="Ravi A."/>
            <person name="Getino M."/>
            <person name="Pursley I."/>
            <person name="Horton D.L."/>
            <person name="Alikhan N.F."/>
            <person name="Baker D."/>
            <person name="Gharbi K."/>
            <person name="Hall N."/>
            <person name="Watson M."/>
            <person name="Adriaenssens E.M."/>
            <person name="Foster-Nyarko E."/>
            <person name="Jarju S."/>
            <person name="Secka A."/>
            <person name="Antonio M."/>
            <person name="Oren A."/>
            <person name="Chaudhuri R.R."/>
            <person name="La Ragione R."/>
            <person name="Hildebrand F."/>
            <person name="Pallen M.J."/>
        </authorList>
    </citation>
    <scope>NUCLEOTIDE SEQUENCE</scope>
    <source>
        <strain evidence="2">CHK195-11698</strain>
    </source>
</reference>
<sequence>MSLSAATIRLAKQYYRTRKNHLMLGLLGIIVYMILFRYLNHGLQLDNFSLLMILLISCLAILVYIWPKPKHYPTQDPYLVKVRPALMKDLYPEARFVIRQDYETLKTHIQPFIHGMLFIYGGTLKYDHIQVSHFIEKDNTHRTEWLIYEMRIPATSFASRLPEVMISYREPLEPQNGLKPPYKSIQVPGHSLYLISPEPEQVLNSFNDSRLENIQRFYAKTHHQMRLYITNQTLYVLDPHASLDQNWQQDTHLNLLEIQNHYQHMQEVLMYLKETPFV</sequence>
<evidence type="ECO:0000256" key="1">
    <source>
        <dbReference type="SAM" id="Phobius"/>
    </source>
</evidence>
<evidence type="ECO:0000313" key="2">
    <source>
        <dbReference type="EMBL" id="HIU12472.1"/>
    </source>
</evidence>
<dbReference type="Proteomes" id="UP000824175">
    <property type="component" value="Unassembled WGS sequence"/>
</dbReference>
<proteinExistence type="predicted"/>
<feature type="transmembrane region" description="Helical" evidence="1">
    <location>
        <begin position="21"/>
        <end position="39"/>
    </location>
</feature>
<dbReference type="AlphaFoldDB" id="A0A9D1HMJ4"/>
<gene>
    <name evidence="2" type="ORF">IAD15_00125</name>
</gene>
<comment type="caution">
    <text evidence="2">The sequence shown here is derived from an EMBL/GenBank/DDBJ whole genome shotgun (WGS) entry which is preliminary data.</text>
</comment>
<feature type="transmembrane region" description="Helical" evidence="1">
    <location>
        <begin position="45"/>
        <end position="66"/>
    </location>
</feature>
<accession>A0A9D1HMJ4</accession>
<name>A0A9D1HMJ4_9FIRM</name>
<reference evidence="2" key="1">
    <citation type="submission" date="2020-10" db="EMBL/GenBank/DDBJ databases">
        <authorList>
            <person name="Gilroy R."/>
        </authorList>
    </citation>
    <scope>NUCLEOTIDE SEQUENCE</scope>
    <source>
        <strain evidence="2">CHK195-11698</strain>
    </source>
</reference>
<organism evidence="2 3">
    <name type="scientific">Candidatus Fimiplasma intestinipullorum</name>
    <dbReference type="NCBI Taxonomy" id="2840825"/>
    <lineage>
        <taxon>Bacteria</taxon>
        <taxon>Bacillati</taxon>
        <taxon>Bacillota</taxon>
        <taxon>Clostridia</taxon>
        <taxon>Eubacteriales</taxon>
        <taxon>Candidatus Fimiplasma</taxon>
    </lineage>
</organism>
<keyword evidence="1" id="KW-1133">Transmembrane helix</keyword>
<keyword evidence="1" id="KW-0812">Transmembrane</keyword>
<evidence type="ECO:0008006" key="4">
    <source>
        <dbReference type="Google" id="ProtNLM"/>
    </source>
</evidence>
<protein>
    <recommendedName>
        <fullName evidence="4">DUF3137 domain-containing protein</fullName>
    </recommendedName>
</protein>
<evidence type="ECO:0000313" key="3">
    <source>
        <dbReference type="Proteomes" id="UP000824175"/>
    </source>
</evidence>
<keyword evidence="1" id="KW-0472">Membrane</keyword>
<dbReference type="EMBL" id="DVMJ01000001">
    <property type="protein sequence ID" value="HIU12472.1"/>
    <property type="molecule type" value="Genomic_DNA"/>
</dbReference>